<name>A0ABW5QDW4_9BACI</name>
<gene>
    <name evidence="2" type="ORF">ACFSW4_14075</name>
</gene>
<evidence type="ECO:0000256" key="1">
    <source>
        <dbReference type="SAM" id="Phobius"/>
    </source>
</evidence>
<protein>
    <recommendedName>
        <fullName evidence="4">DUF4306 domain-containing protein</fullName>
    </recommendedName>
</protein>
<keyword evidence="1" id="KW-1133">Transmembrane helix</keyword>
<evidence type="ECO:0000313" key="3">
    <source>
        <dbReference type="Proteomes" id="UP001597452"/>
    </source>
</evidence>
<keyword evidence="3" id="KW-1185">Reference proteome</keyword>
<dbReference type="Proteomes" id="UP001597452">
    <property type="component" value="Unassembled WGS sequence"/>
</dbReference>
<evidence type="ECO:0000313" key="2">
    <source>
        <dbReference type="EMBL" id="MFD2639993.1"/>
    </source>
</evidence>
<keyword evidence="1" id="KW-0472">Membrane</keyword>
<reference evidence="3" key="1">
    <citation type="journal article" date="2019" name="Int. J. Syst. Evol. Microbiol.">
        <title>The Global Catalogue of Microorganisms (GCM) 10K type strain sequencing project: providing services to taxonomists for standard genome sequencing and annotation.</title>
        <authorList>
            <consortium name="The Broad Institute Genomics Platform"/>
            <consortium name="The Broad Institute Genome Sequencing Center for Infectious Disease"/>
            <person name="Wu L."/>
            <person name="Ma J."/>
        </authorList>
    </citation>
    <scope>NUCLEOTIDE SEQUENCE [LARGE SCALE GENOMIC DNA]</scope>
    <source>
        <strain evidence="3">TISTR 1571</strain>
    </source>
</reference>
<keyword evidence="1" id="KW-0812">Transmembrane</keyword>
<dbReference type="RefSeq" id="WP_377330060.1">
    <property type="nucleotide sequence ID" value="NZ_JBHUMZ010000050.1"/>
</dbReference>
<comment type="caution">
    <text evidence="2">The sequence shown here is derived from an EMBL/GenBank/DDBJ whole genome shotgun (WGS) entry which is preliminary data.</text>
</comment>
<feature type="transmembrane region" description="Helical" evidence="1">
    <location>
        <begin position="62"/>
        <end position="86"/>
    </location>
</feature>
<proteinExistence type="predicted"/>
<sequence length="109" mass="12755">MKRQHAFRFVFLTILTAFLIGNFNGTITDGLPVDLPNNVTENSEAHFFTSGLNHNDFSKVTFFTNAIIIFIPIIGYTFSLIPTWYYQLRKRRLTPVFYRSSYLIQFPSY</sequence>
<dbReference type="EMBL" id="JBHUMZ010000050">
    <property type="protein sequence ID" value="MFD2639993.1"/>
    <property type="molecule type" value="Genomic_DNA"/>
</dbReference>
<accession>A0ABW5QDW4</accession>
<organism evidence="2 3">
    <name type="scientific">Piscibacillus salipiscarius</name>
    <dbReference type="NCBI Taxonomy" id="299480"/>
    <lineage>
        <taxon>Bacteria</taxon>
        <taxon>Bacillati</taxon>
        <taxon>Bacillota</taxon>
        <taxon>Bacilli</taxon>
        <taxon>Bacillales</taxon>
        <taxon>Bacillaceae</taxon>
        <taxon>Piscibacillus</taxon>
    </lineage>
</organism>
<evidence type="ECO:0008006" key="4">
    <source>
        <dbReference type="Google" id="ProtNLM"/>
    </source>
</evidence>